<evidence type="ECO:0000313" key="4">
    <source>
        <dbReference type="Proteomes" id="UP000289184"/>
    </source>
</evidence>
<feature type="chain" id="PRO_5019039320" description="Tripartite tricarboxylate transporter family receptor" evidence="2">
    <location>
        <begin position="20"/>
        <end position="322"/>
    </location>
</feature>
<dbReference type="Proteomes" id="UP000289184">
    <property type="component" value="Unassembled WGS sequence"/>
</dbReference>
<dbReference type="InterPro" id="IPR042100">
    <property type="entry name" value="Bug_dom1"/>
</dbReference>
<dbReference type="PIRSF" id="PIRSF017082">
    <property type="entry name" value="YflP"/>
    <property type="match status" value="1"/>
</dbReference>
<evidence type="ECO:0000256" key="2">
    <source>
        <dbReference type="SAM" id="SignalP"/>
    </source>
</evidence>
<dbReference type="OrthoDB" id="8958944at2"/>
<dbReference type="CDD" id="cd07012">
    <property type="entry name" value="PBP2_Bug_TTT"/>
    <property type="match status" value="1"/>
</dbReference>
<dbReference type="Pfam" id="PF03401">
    <property type="entry name" value="TctC"/>
    <property type="match status" value="1"/>
</dbReference>
<dbReference type="EMBL" id="UFQB01000003">
    <property type="protein sequence ID" value="SSW63066.1"/>
    <property type="molecule type" value="Genomic_DNA"/>
</dbReference>
<dbReference type="SUPFAM" id="SSF53850">
    <property type="entry name" value="Periplasmic binding protein-like II"/>
    <property type="match status" value="1"/>
</dbReference>
<feature type="signal peptide" evidence="2">
    <location>
        <begin position="1"/>
        <end position="19"/>
    </location>
</feature>
<evidence type="ECO:0000313" key="3">
    <source>
        <dbReference type="EMBL" id="SSW63066.1"/>
    </source>
</evidence>
<evidence type="ECO:0008006" key="5">
    <source>
        <dbReference type="Google" id="ProtNLM"/>
    </source>
</evidence>
<dbReference type="PANTHER" id="PTHR42928:SF5">
    <property type="entry name" value="BLR1237 PROTEIN"/>
    <property type="match status" value="1"/>
</dbReference>
<dbReference type="PANTHER" id="PTHR42928">
    <property type="entry name" value="TRICARBOXYLATE-BINDING PROTEIN"/>
    <property type="match status" value="1"/>
</dbReference>
<name>A0A446C5B6_9BURK</name>
<accession>A0A446C5B6</accession>
<reference evidence="3 4" key="1">
    <citation type="submission" date="2018-07" db="EMBL/GenBank/DDBJ databases">
        <authorList>
            <person name="Peeters C."/>
        </authorList>
    </citation>
    <scope>NUCLEOTIDE SEQUENCE [LARGE SCALE GENOMIC DNA]</scope>
    <source>
        <strain evidence="3 4">LMG 3411</strain>
    </source>
</reference>
<dbReference type="Gene3D" id="3.40.190.10">
    <property type="entry name" value="Periplasmic binding protein-like II"/>
    <property type="match status" value="1"/>
</dbReference>
<sequence length="322" mass="33598">MIKSLLLCTALLVAGTALAAPSGYPTRPIRLVVNFPPAGPLDLEARAIAQHAGKLLGQTVIVENRSGASGNIGAQSVAQAAPDGYTLLMTLDTLMTVNPFIFKGLEQEVTQRLEPLSLAGSFGLALAVRPELGIGTLDAFLSYARTHSITYASAGYGSPGNLAFEKLRLAAGMDVAHVPYRGNAPAVNALLGDQIQAAFLAVPGLLPHVKAGKLRALAVSGKERDADLPDVPTAAQSGVAGLKDYDVAFAFLVMAPKGTPEPIARVWEKTLAQVYALPEFQRSMAGLGMHGPFAGRAQAQAWVQKEAQGWKGVIAKAGIKGE</sequence>
<comment type="similarity">
    <text evidence="1">Belongs to the UPF0065 (bug) family.</text>
</comment>
<evidence type="ECO:0000256" key="1">
    <source>
        <dbReference type="ARBA" id="ARBA00006987"/>
    </source>
</evidence>
<dbReference type="AlphaFoldDB" id="A0A446C5B6"/>
<gene>
    <name evidence="3" type="ORF">AGI3411_00918</name>
</gene>
<dbReference type="InterPro" id="IPR005064">
    <property type="entry name" value="BUG"/>
</dbReference>
<keyword evidence="4" id="KW-1185">Reference proteome</keyword>
<keyword evidence="2" id="KW-0732">Signal</keyword>
<proteinExistence type="inferred from homology"/>
<dbReference type="RefSeq" id="WP_129526227.1">
    <property type="nucleotide sequence ID" value="NZ_UFQB01000003.1"/>
</dbReference>
<protein>
    <recommendedName>
        <fullName evidence="5">Tripartite tricarboxylate transporter family receptor</fullName>
    </recommendedName>
</protein>
<dbReference type="Gene3D" id="3.40.190.150">
    <property type="entry name" value="Bordetella uptake gene, domain 1"/>
    <property type="match status" value="1"/>
</dbReference>
<organism evidence="3 4">
    <name type="scientific">Achromobacter agilis</name>
    <dbReference type="NCBI Taxonomy" id="1353888"/>
    <lineage>
        <taxon>Bacteria</taxon>
        <taxon>Pseudomonadati</taxon>
        <taxon>Pseudomonadota</taxon>
        <taxon>Betaproteobacteria</taxon>
        <taxon>Burkholderiales</taxon>
        <taxon>Alcaligenaceae</taxon>
        <taxon>Achromobacter</taxon>
    </lineage>
</organism>